<evidence type="ECO:0000313" key="2">
    <source>
        <dbReference type="Proteomes" id="UP001164392"/>
    </source>
</evidence>
<accession>A0AA46PU81</accession>
<sequence>MQPVYRSYARDNGVDEAEAARRLELRQVLARPEIEAFKARYADRLDTSYWDDSRDGFQLVLRLKQGPLPAIREIPTAHGTIPVKFTRVSGKTLGEISTILAANHARLREQVPGLQGTGVDEVHAAITVYVLAPAEEHAAYEAQQSSLSTQLGVPVTFKFLPGPMESEPPGPAQEPTA</sequence>
<dbReference type="Proteomes" id="UP001164392">
    <property type="component" value="Chromosome"/>
</dbReference>
<dbReference type="RefSeq" id="WP_267092308.1">
    <property type="nucleotide sequence ID" value="NZ_CP099534.1"/>
</dbReference>
<dbReference type="AlphaFoldDB" id="A0AA46PU81"/>
<proteinExistence type="predicted"/>
<protein>
    <submittedName>
        <fullName evidence="1">Uncharacterized protein</fullName>
    </submittedName>
</protein>
<reference evidence="1" key="1">
    <citation type="submission" date="2022-06" db="EMBL/GenBank/DDBJ databases">
        <title>Dynamics of rice microbiomes reveals core vertical transmitted seed endophytes.</title>
        <authorList>
            <person name="Liao K."/>
            <person name="Zhang X."/>
        </authorList>
    </citation>
    <scope>NUCLEOTIDE SEQUENCE</scope>
    <source>
        <strain evidence="1">JR3-14</strain>
    </source>
</reference>
<evidence type="ECO:0000313" key="1">
    <source>
        <dbReference type="EMBL" id="UYK87089.1"/>
    </source>
</evidence>
<gene>
    <name evidence="1" type="ORF">NG824_11205</name>
</gene>
<organism evidence="1 2">
    <name type="scientific">Xanthomonas sacchari</name>
    <dbReference type="NCBI Taxonomy" id="56458"/>
    <lineage>
        <taxon>Bacteria</taxon>
        <taxon>Pseudomonadati</taxon>
        <taxon>Pseudomonadota</taxon>
        <taxon>Gammaproteobacteria</taxon>
        <taxon>Lysobacterales</taxon>
        <taxon>Lysobacteraceae</taxon>
        <taxon>Xanthomonas</taxon>
    </lineage>
</organism>
<name>A0AA46PU81_9XANT</name>
<dbReference type="EMBL" id="CP099534">
    <property type="protein sequence ID" value="UYK87089.1"/>
    <property type="molecule type" value="Genomic_DNA"/>
</dbReference>